<accession>A0A6M3J3D9</accession>
<organism evidence="1">
    <name type="scientific">viral metagenome</name>
    <dbReference type="NCBI Taxonomy" id="1070528"/>
    <lineage>
        <taxon>unclassified sequences</taxon>
        <taxon>metagenomes</taxon>
        <taxon>organismal metagenomes</taxon>
    </lineage>
</organism>
<reference evidence="1" key="1">
    <citation type="submission" date="2020-03" db="EMBL/GenBank/DDBJ databases">
        <title>The deep terrestrial virosphere.</title>
        <authorList>
            <person name="Holmfeldt K."/>
            <person name="Nilsson E."/>
            <person name="Simone D."/>
            <person name="Lopez-Fernandez M."/>
            <person name="Wu X."/>
            <person name="de Brujin I."/>
            <person name="Lundin D."/>
            <person name="Andersson A."/>
            <person name="Bertilsson S."/>
            <person name="Dopson M."/>
        </authorList>
    </citation>
    <scope>NUCLEOTIDE SEQUENCE</scope>
    <source>
        <strain evidence="2">MM415A00402</strain>
        <strain evidence="1">MM415B00534</strain>
    </source>
</reference>
<evidence type="ECO:0000313" key="2">
    <source>
        <dbReference type="EMBL" id="QJA82480.1"/>
    </source>
</evidence>
<dbReference type="AlphaFoldDB" id="A0A6M3J3D9"/>
<evidence type="ECO:0000313" key="1">
    <source>
        <dbReference type="EMBL" id="QJA64174.1"/>
    </source>
</evidence>
<proteinExistence type="predicted"/>
<sequence length="71" mass="8436">MTTADTYGDRWSRAMKSLYSTQLADWGMEADYEGQEVLPVRVRDQRTGKKVWDRKSKTMPPLAMPWWRRDP</sequence>
<gene>
    <name evidence="2" type="ORF">MM415A00402_0033</name>
    <name evidence="1" type="ORF">MM415B00534_0033</name>
</gene>
<protein>
    <submittedName>
        <fullName evidence="1">Uncharacterized protein</fullName>
    </submittedName>
</protein>
<dbReference type="EMBL" id="MT141514">
    <property type="protein sequence ID" value="QJA64174.1"/>
    <property type="molecule type" value="Genomic_DNA"/>
</dbReference>
<name>A0A6M3J3D9_9ZZZZ</name>
<dbReference type="EMBL" id="MT142488">
    <property type="protein sequence ID" value="QJA82480.1"/>
    <property type="molecule type" value="Genomic_DNA"/>
</dbReference>